<name>A0ABW2Q6A6_9MICO</name>
<evidence type="ECO:0000256" key="2">
    <source>
        <dbReference type="SAM" id="SignalP"/>
    </source>
</evidence>
<keyword evidence="3" id="KW-0378">Hydrolase</keyword>
<dbReference type="PANTHER" id="PTHR43143">
    <property type="entry name" value="METALLOPHOSPHOESTERASE, CALCINEURIN SUPERFAMILY"/>
    <property type="match status" value="1"/>
</dbReference>
<sequence length="562" mass="61389">MPSLSRRASVAGAVSTLLVCSLVSTAGASPGGERPDSTGRPTDGVLVRQSFDSLADRLQPRAEDPGIEPGTVGFTHEPPEGWSVETPGAMAGGGIEEWRGWSFTTREFWNDAEDQMRYRFGRAHDVIAVADSDEFADGGDVPETFASTLSSEPVDVRGRREVLLTFDSHYRGWEGQSATVTVSFDGGEETELVRYDSSTVTDDYDGAAMNANEEVVVDVPAGARDATFRWHFESGANSWYWAIDSVAVREAEGAPQGTPTSAWVVSDIQGDPDDLGHALEDLAAVRPAASGLLMVGDIVDTGSAAQWQEIDDVMSGAEGLLPEQVAAAIGNHESYTGEPWTVLRDRFLDFAGRDEVWGEYLLTGEGGVDVPVLVLGQEEARPPEVPMSEAQLDWLDRRLDHWSRQRTQVLVISHFPLGDTASASWIPWYHDHYEFNDRITRMLGEHPNAVILNGHTHYPLELGDWAVQRRTDGGHPDGFWAVNTGAVQVEWDARGESTDGISEVVTRDINRGLTVDVYRDRMVVTGRDFGPVDGATPTNDVNDVVREVTIPNPYVHSAQRRG</sequence>
<comment type="caution">
    <text evidence="3">The sequence shown here is derived from an EMBL/GenBank/DDBJ whole genome shotgun (WGS) entry which is preliminary data.</text>
</comment>
<dbReference type="PANTHER" id="PTHR43143:SF1">
    <property type="entry name" value="SERINE_THREONINE-PROTEIN PHOSPHATASE CPPED1"/>
    <property type="match status" value="1"/>
</dbReference>
<dbReference type="InterPro" id="IPR029052">
    <property type="entry name" value="Metallo-depent_PP-like"/>
</dbReference>
<reference evidence="4" key="1">
    <citation type="journal article" date="2019" name="Int. J. Syst. Evol. Microbiol.">
        <title>The Global Catalogue of Microorganisms (GCM) 10K type strain sequencing project: providing services to taxonomists for standard genome sequencing and annotation.</title>
        <authorList>
            <consortium name="The Broad Institute Genomics Platform"/>
            <consortium name="The Broad Institute Genome Sequencing Center for Infectious Disease"/>
            <person name="Wu L."/>
            <person name="Ma J."/>
        </authorList>
    </citation>
    <scope>NUCLEOTIDE SEQUENCE [LARGE SCALE GENOMIC DNA]</scope>
    <source>
        <strain evidence="4">JCM 1490</strain>
    </source>
</reference>
<feature type="region of interest" description="Disordered" evidence="1">
    <location>
        <begin position="60"/>
        <end position="81"/>
    </location>
</feature>
<accession>A0ABW2Q6A6</accession>
<dbReference type="Gene3D" id="3.60.21.10">
    <property type="match status" value="1"/>
</dbReference>
<dbReference type="GO" id="GO:0016787">
    <property type="term" value="F:hydrolase activity"/>
    <property type="evidence" value="ECO:0007669"/>
    <property type="project" value="UniProtKB-KW"/>
</dbReference>
<keyword evidence="4" id="KW-1185">Reference proteome</keyword>
<evidence type="ECO:0000313" key="4">
    <source>
        <dbReference type="Proteomes" id="UP001596455"/>
    </source>
</evidence>
<feature type="signal peptide" evidence="2">
    <location>
        <begin position="1"/>
        <end position="28"/>
    </location>
</feature>
<feature type="region of interest" description="Disordered" evidence="1">
    <location>
        <begin position="25"/>
        <end position="44"/>
    </location>
</feature>
<gene>
    <name evidence="3" type="ORF">ACFQQL_03165</name>
</gene>
<dbReference type="InterPro" id="IPR051918">
    <property type="entry name" value="STPP_CPPED1"/>
</dbReference>
<keyword evidence="2" id="KW-0732">Signal</keyword>
<proteinExistence type="predicted"/>
<feature type="chain" id="PRO_5046086378" evidence="2">
    <location>
        <begin position="29"/>
        <end position="562"/>
    </location>
</feature>
<dbReference type="EC" id="3.1.-.-" evidence="3"/>
<organism evidence="3 4">
    <name type="scientific">Georgenia alba</name>
    <dbReference type="NCBI Taxonomy" id="2233858"/>
    <lineage>
        <taxon>Bacteria</taxon>
        <taxon>Bacillati</taxon>
        <taxon>Actinomycetota</taxon>
        <taxon>Actinomycetes</taxon>
        <taxon>Micrococcales</taxon>
        <taxon>Bogoriellaceae</taxon>
        <taxon>Georgenia</taxon>
    </lineage>
</organism>
<dbReference type="RefSeq" id="WP_382391172.1">
    <property type="nucleotide sequence ID" value="NZ_JBHTCQ010000001.1"/>
</dbReference>
<protein>
    <submittedName>
        <fullName evidence="3">Metallophosphoesterase family protein</fullName>
        <ecNumber evidence="3">3.1.-.-</ecNumber>
    </submittedName>
</protein>
<dbReference type="EMBL" id="JBHTCQ010000001">
    <property type="protein sequence ID" value="MFC7404097.1"/>
    <property type="molecule type" value="Genomic_DNA"/>
</dbReference>
<evidence type="ECO:0000313" key="3">
    <source>
        <dbReference type="EMBL" id="MFC7404097.1"/>
    </source>
</evidence>
<evidence type="ECO:0000256" key="1">
    <source>
        <dbReference type="SAM" id="MobiDB-lite"/>
    </source>
</evidence>
<dbReference type="Proteomes" id="UP001596455">
    <property type="component" value="Unassembled WGS sequence"/>
</dbReference>
<dbReference type="SUPFAM" id="SSF56300">
    <property type="entry name" value="Metallo-dependent phosphatases"/>
    <property type="match status" value="1"/>
</dbReference>